<evidence type="ECO:0000313" key="6">
    <source>
        <dbReference type="Proteomes" id="UP000777935"/>
    </source>
</evidence>
<evidence type="ECO:0000256" key="1">
    <source>
        <dbReference type="ARBA" id="ARBA00022729"/>
    </source>
</evidence>
<proteinExistence type="predicted"/>
<evidence type="ECO:0000256" key="2">
    <source>
        <dbReference type="ARBA" id="ARBA00023136"/>
    </source>
</evidence>
<dbReference type="Pfam" id="PF04355">
    <property type="entry name" value="BamE"/>
    <property type="match status" value="1"/>
</dbReference>
<evidence type="ECO:0000313" key="5">
    <source>
        <dbReference type="EMBL" id="NSX55175.1"/>
    </source>
</evidence>
<protein>
    <submittedName>
        <fullName evidence="5">Outer membrane protein assembly factor BamE</fullName>
    </submittedName>
</protein>
<keyword evidence="6" id="KW-1185">Reference proteome</keyword>
<reference evidence="5 6" key="1">
    <citation type="submission" date="2020-06" db="EMBL/GenBank/DDBJ databases">
        <title>Sulfitobacter algicola sp. nov., isolated from green algae.</title>
        <authorList>
            <person name="Wang C."/>
        </authorList>
    </citation>
    <scope>NUCLEOTIDE SEQUENCE [LARGE SCALE GENOMIC DNA]</scope>
    <source>
        <strain evidence="5 6">1151</strain>
    </source>
</reference>
<keyword evidence="2" id="KW-0472">Membrane</keyword>
<feature type="chain" id="PRO_5046168470" evidence="3">
    <location>
        <begin position="22"/>
        <end position="155"/>
    </location>
</feature>
<dbReference type="RefSeq" id="WP_174137950.1">
    <property type="nucleotide sequence ID" value="NZ_JABUFE010000005.1"/>
</dbReference>
<gene>
    <name evidence="5" type="primary">bamE</name>
    <name evidence="5" type="ORF">HRQ87_10210</name>
</gene>
<feature type="signal peptide" evidence="3">
    <location>
        <begin position="1"/>
        <end position="21"/>
    </location>
</feature>
<keyword evidence="1 3" id="KW-0732">Signal</keyword>
<evidence type="ECO:0000256" key="3">
    <source>
        <dbReference type="SAM" id="SignalP"/>
    </source>
</evidence>
<organism evidence="5 6">
    <name type="scientific">Parasulfitobacter algicola</name>
    <dbReference type="NCBI Taxonomy" id="2614809"/>
    <lineage>
        <taxon>Bacteria</taxon>
        <taxon>Pseudomonadati</taxon>
        <taxon>Pseudomonadota</taxon>
        <taxon>Alphaproteobacteria</taxon>
        <taxon>Rhodobacterales</taxon>
        <taxon>Roseobacteraceae</taxon>
        <taxon>Parasulfitobacter</taxon>
    </lineage>
</organism>
<comment type="caution">
    <text evidence="5">The sequence shown here is derived from an EMBL/GenBank/DDBJ whole genome shotgun (WGS) entry which is preliminary data.</text>
</comment>
<dbReference type="EMBL" id="JABUFE010000005">
    <property type="protein sequence ID" value="NSX55175.1"/>
    <property type="molecule type" value="Genomic_DNA"/>
</dbReference>
<name>A0ABX2IS87_9RHOB</name>
<dbReference type="InterPro" id="IPR007450">
    <property type="entry name" value="BamE_dom"/>
</dbReference>
<dbReference type="Gene3D" id="3.30.1450.10">
    <property type="match status" value="1"/>
</dbReference>
<dbReference type="Proteomes" id="UP000777935">
    <property type="component" value="Unassembled WGS sequence"/>
</dbReference>
<feature type="domain" description="Outer membrane protein assembly factor BamE" evidence="4">
    <location>
        <begin position="28"/>
        <end position="103"/>
    </location>
</feature>
<dbReference type="PROSITE" id="PS51257">
    <property type="entry name" value="PROKAR_LIPOPROTEIN"/>
    <property type="match status" value="1"/>
</dbReference>
<evidence type="ECO:0000259" key="4">
    <source>
        <dbReference type="Pfam" id="PF04355"/>
    </source>
</evidence>
<accession>A0ABX2IS87</accession>
<sequence>MQAFIKLFISLALVASLSACVATYRNHGYAPSDDELDDIIVGLDTRDSVIESVGMPSAEGVLNDSGVFYLQSRWRHYAYQAPRAVDRQLVVVRFDQDDVVSNVERFTLQDGQVVPLSRRVTDSNIEGITFLRQLLGNFGNFNPGDFFGGSDTPEP</sequence>
<dbReference type="InterPro" id="IPR037873">
    <property type="entry name" value="BamE-like"/>
</dbReference>